<dbReference type="KEGG" id="soy:115881348"/>
<comment type="similarity">
    <text evidence="2">Belongs to the Fmt family.</text>
</comment>
<organism evidence="13 14">
    <name type="scientific">Sitophilus oryzae</name>
    <name type="common">Rice weevil</name>
    <name type="synonym">Curculio oryzae</name>
    <dbReference type="NCBI Taxonomy" id="7048"/>
    <lineage>
        <taxon>Eukaryota</taxon>
        <taxon>Metazoa</taxon>
        <taxon>Ecdysozoa</taxon>
        <taxon>Arthropoda</taxon>
        <taxon>Hexapoda</taxon>
        <taxon>Insecta</taxon>
        <taxon>Pterygota</taxon>
        <taxon>Neoptera</taxon>
        <taxon>Endopterygota</taxon>
        <taxon>Coleoptera</taxon>
        <taxon>Polyphaga</taxon>
        <taxon>Cucujiformia</taxon>
        <taxon>Curculionidae</taxon>
        <taxon>Dryophthorinae</taxon>
        <taxon>Sitophilus</taxon>
    </lineage>
</organism>
<dbReference type="PANTHER" id="PTHR11138">
    <property type="entry name" value="METHIONYL-TRNA FORMYLTRANSFERASE"/>
    <property type="match status" value="1"/>
</dbReference>
<feature type="domain" description="Formyl transferase N-terminal" evidence="11">
    <location>
        <begin position="92"/>
        <end position="198"/>
    </location>
</feature>
<dbReference type="Gene3D" id="3.40.50.12230">
    <property type="match status" value="1"/>
</dbReference>
<dbReference type="CDD" id="cd08646">
    <property type="entry name" value="FMT_core_Met-tRNA-FMT_N"/>
    <property type="match status" value="1"/>
</dbReference>
<keyword evidence="7" id="KW-0809">Transit peptide</keyword>
<dbReference type="SUPFAM" id="SSF50486">
    <property type="entry name" value="FMT C-terminal domain-like"/>
    <property type="match status" value="1"/>
</dbReference>
<comment type="catalytic activity">
    <reaction evidence="9">
        <text>L-methionyl-tRNA(fMet) + (6R)-10-formyltetrahydrofolate = N-formyl-L-methionyl-tRNA(fMet) + (6S)-5,6,7,8-tetrahydrofolate + H(+)</text>
        <dbReference type="Rhea" id="RHEA:24380"/>
        <dbReference type="Rhea" id="RHEA-COMP:9952"/>
        <dbReference type="Rhea" id="RHEA-COMP:9953"/>
        <dbReference type="ChEBI" id="CHEBI:15378"/>
        <dbReference type="ChEBI" id="CHEBI:57453"/>
        <dbReference type="ChEBI" id="CHEBI:78530"/>
        <dbReference type="ChEBI" id="CHEBI:78844"/>
        <dbReference type="ChEBI" id="CHEBI:195366"/>
        <dbReference type="EC" id="2.1.2.9"/>
    </reaction>
    <physiologicalReaction direction="left-to-right" evidence="9">
        <dbReference type="Rhea" id="RHEA:24381"/>
    </physiologicalReaction>
</comment>
<dbReference type="InterPro" id="IPR011034">
    <property type="entry name" value="Formyl_transferase-like_C_sf"/>
</dbReference>
<dbReference type="FunFam" id="3.40.50.12230:FF:000003">
    <property type="entry name" value="methionyl-tRNA formyltransferase, mitochondrial"/>
    <property type="match status" value="1"/>
</dbReference>
<keyword evidence="5" id="KW-0808">Transferase</keyword>
<dbReference type="Proteomes" id="UP000504635">
    <property type="component" value="Unplaced"/>
</dbReference>
<evidence type="ECO:0000256" key="10">
    <source>
        <dbReference type="ARBA" id="ARBA00057846"/>
    </source>
</evidence>
<dbReference type="EC" id="2.1.2.9" evidence="3"/>
<reference evidence="14" key="1">
    <citation type="submission" date="2025-08" db="UniProtKB">
        <authorList>
            <consortium name="RefSeq"/>
        </authorList>
    </citation>
    <scope>IDENTIFICATION</scope>
    <source>
        <tissue evidence="14">Gonads</tissue>
    </source>
</reference>
<dbReference type="GO" id="GO:0005739">
    <property type="term" value="C:mitochondrion"/>
    <property type="evidence" value="ECO:0007669"/>
    <property type="project" value="UniProtKB-SubCell"/>
</dbReference>
<evidence type="ECO:0000256" key="7">
    <source>
        <dbReference type="ARBA" id="ARBA00022946"/>
    </source>
</evidence>
<dbReference type="InterPro" id="IPR041711">
    <property type="entry name" value="Met-tRNA-FMT_N"/>
</dbReference>
<feature type="domain" description="Formyl transferase C-terminal" evidence="12">
    <location>
        <begin position="223"/>
        <end position="325"/>
    </location>
</feature>
<dbReference type="Pfam" id="PF00551">
    <property type="entry name" value="Formyl_trans_N"/>
    <property type="match status" value="1"/>
</dbReference>
<dbReference type="GeneID" id="115881348"/>
<comment type="function">
    <text evidence="10">Methionyl-tRNA formyltransferase that formylates methionyl-tRNA in mitochondria and is crucial for translation initiation.</text>
</comment>
<evidence type="ECO:0000256" key="1">
    <source>
        <dbReference type="ARBA" id="ARBA00004173"/>
    </source>
</evidence>
<dbReference type="AlphaFoldDB" id="A0A6J2XV66"/>
<evidence type="ECO:0000256" key="8">
    <source>
        <dbReference type="ARBA" id="ARBA00023128"/>
    </source>
</evidence>
<evidence type="ECO:0000259" key="12">
    <source>
        <dbReference type="Pfam" id="PF02911"/>
    </source>
</evidence>
<evidence type="ECO:0000256" key="3">
    <source>
        <dbReference type="ARBA" id="ARBA00012261"/>
    </source>
</evidence>
<accession>A0A6J2XV66</accession>
<gene>
    <name evidence="14" type="primary">LOC115881348</name>
</gene>
<dbReference type="NCBIfam" id="TIGR00460">
    <property type="entry name" value="fmt"/>
    <property type="match status" value="1"/>
</dbReference>
<comment type="subcellular location">
    <subcellularLocation>
        <location evidence="1">Mitochondrion</location>
    </subcellularLocation>
</comment>
<evidence type="ECO:0000256" key="9">
    <source>
        <dbReference type="ARBA" id="ARBA00052555"/>
    </source>
</evidence>
<evidence type="ECO:0000256" key="5">
    <source>
        <dbReference type="ARBA" id="ARBA00022679"/>
    </source>
</evidence>
<dbReference type="InterPro" id="IPR005793">
    <property type="entry name" value="Formyl_trans_C"/>
</dbReference>
<evidence type="ECO:0000256" key="4">
    <source>
        <dbReference type="ARBA" id="ARBA00014185"/>
    </source>
</evidence>
<dbReference type="InParanoid" id="A0A6J2XV66"/>
<dbReference type="PANTHER" id="PTHR11138:SF5">
    <property type="entry name" value="METHIONYL-TRNA FORMYLTRANSFERASE, MITOCHONDRIAL"/>
    <property type="match status" value="1"/>
</dbReference>
<name>A0A6J2XV66_SITOR</name>
<protein>
    <recommendedName>
        <fullName evidence="4">Methionyl-tRNA formyltransferase, mitochondrial</fullName>
        <ecNumber evidence="3">2.1.2.9</ecNumber>
    </recommendedName>
</protein>
<sequence length="338" mass="38186">MYLQKLKSCRSLKKYACRYLKSENVKHSKPPWKILFFGSDNFSLYSLKTLYREHQNNDSIVSILKVVTNSNKNPIWKFAEKHDLNIQKWPPDLIQNEYDLGVIVSFGHLIPESIINKFPLGMLNVHASLLPRWRGAAPIIYALANGDKETGITIMNIKPKHFDIGDIVLQKKINISDETKMPELHERLGKLGASCLLNTLNNLEEYLSNSTPQPAEGVTYAPKITPEFAKIKWDSMTSQDVYNLHRALDSLRHNLFTSVASSSVKLIDIEICKSNAKCIAPGSVTYDKPSQTLRVECANGTFISVKRISVLGKKVMTASEFNNGYLKKYAVGEICCFK</sequence>
<keyword evidence="8" id="KW-0496">Mitochondrion</keyword>
<dbReference type="OrthoDB" id="10268103at2759"/>
<dbReference type="GO" id="GO:0004479">
    <property type="term" value="F:methionyl-tRNA formyltransferase activity"/>
    <property type="evidence" value="ECO:0007669"/>
    <property type="project" value="UniProtKB-EC"/>
</dbReference>
<dbReference type="InterPro" id="IPR002376">
    <property type="entry name" value="Formyl_transf_N"/>
</dbReference>
<dbReference type="Pfam" id="PF02911">
    <property type="entry name" value="Formyl_trans_C"/>
    <property type="match status" value="1"/>
</dbReference>
<evidence type="ECO:0000313" key="13">
    <source>
        <dbReference type="Proteomes" id="UP000504635"/>
    </source>
</evidence>
<dbReference type="FunCoup" id="A0A6J2XV66">
    <property type="interactions" value="662"/>
</dbReference>
<proteinExistence type="inferred from homology"/>
<evidence type="ECO:0000313" key="14">
    <source>
        <dbReference type="RefSeq" id="XP_030754655.1"/>
    </source>
</evidence>
<evidence type="ECO:0000259" key="11">
    <source>
        <dbReference type="Pfam" id="PF00551"/>
    </source>
</evidence>
<dbReference type="InterPro" id="IPR005794">
    <property type="entry name" value="Fmt"/>
</dbReference>
<evidence type="ECO:0000256" key="6">
    <source>
        <dbReference type="ARBA" id="ARBA00022917"/>
    </source>
</evidence>
<keyword evidence="13" id="KW-1185">Reference proteome</keyword>
<keyword evidence="6" id="KW-0648">Protein biosynthesis</keyword>
<dbReference type="SUPFAM" id="SSF53328">
    <property type="entry name" value="Formyltransferase"/>
    <property type="match status" value="1"/>
</dbReference>
<dbReference type="InterPro" id="IPR036477">
    <property type="entry name" value="Formyl_transf_N_sf"/>
</dbReference>
<evidence type="ECO:0000256" key="2">
    <source>
        <dbReference type="ARBA" id="ARBA00010699"/>
    </source>
</evidence>
<dbReference type="RefSeq" id="XP_030754655.1">
    <property type="nucleotide sequence ID" value="XM_030898795.1"/>
</dbReference>